<dbReference type="InParanoid" id="A0A3N7FCT3"/>
<organism evidence="9 10">
    <name type="scientific">Populus trichocarpa</name>
    <name type="common">Western balsam poplar</name>
    <name type="synonym">Populus balsamifera subsp. trichocarpa</name>
    <dbReference type="NCBI Taxonomy" id="3694"/>
    <lineage>
        <taxon>Eukaryota</taxon>
        <taxon>Viridiplantae</taxon>
        <taxon>Streptophyta</taxon>
        <taxon>Embryophyta</taxon>
        <taxon>Tracheophyta</taxon>
        <taxon>Spermatophyta</taxon>
        <taxon>Magnoliopsida</taxon>
        <taxon>eudicotyledons</taxon>
        <taxon>Gunneridae</taxon>
        <taxon>Pentapetalae</taxon>
        <taxon>rosids</taxon>
        <taxon>fabids</taxon>
        <taxon>Malpighiales</taxon>
        <taxon>Salicaceae</taxon>
        <taxon>Saliceae</taxon>
        <taxon>Populus</taxon>
    </lineage>
</organism>
<comment type="caution">
    <text evidence="7">Lacks conserved residue(s) required for the propagation of feature annotation.</text>
</comment>
<evidence type="ECO:0000256" key="2">
    <source>
        <dbReference type="ARBA" id="ARBA00007651"/>
    </source>
</evidence>
<keyword evidence="3 7" id="KW-1003">Cell membrane</keyword>
<dbReference type="EMBL" id="CM009297">
    <property type="protein sequence ID" value="RQO94216.1"/>
    <property type="molecule type" value="Genomic_DNA"/>
</dbReference>
<feature type="transmembrane region" description="Helical" evidence="7">
    <location>
        <begin position="39"/>
        <end position="57"/>
    </location>
</feature>
<name>A0A3N7FCT3_POPTR</name>
<dbReference type="Proteomes" id="UP000006729">
    <property type="component" value="Chromosome 8"/>
</dbReference>
<gene>
    <name evidence="9" type="ORF">POPTR_008G052451</name>
</gene>
<reference evidence="9 10" key="1">
    <citation type="journal article" date="2006" name="Science">
        <title>The genome of black cottonwood, Populus trichocarpa (Torr. &amp; Gray).</title>
        <authorList>
            <person name="Tuskan G.A."/>
            <person name="Difazio S."/>
            <person name="Jansson S."/>
            <person name="Bohlmann J."/>
            <person name="Grigoriev I."/>
            <person name="Hellsten U."/>
            <person name="Putnam N."/>
            <person name="Ralph S."/>
            <person name="Rombauts S."/>
            <person name="Salamov A."/>
            <person name="Schein J."/>
            <person name="Sterck L."/>
            <person name="Aerts A."/>
            <person name="Bhalerao R.R."/>
            <person name="Bhalerao R.P."/>
            <person name="Blaudez D."/>
            <person name="Boerjan W."/>
            <person name="Brun A."/>
            <person name="Brunner A."/>
            <person name="Busov V."/>
            <person name="Campbell M."/>
            <person name="Carlson J."/>
            <person name="Chalot M."/>
            <person name="Chapman J."/>
            <person name="Chen G.L."/>
            <person name="Cooper D."/>
            <person name="Coutinho P.M."/>
            <person name="Couturier J."/>
            <person name="Covert S."/>
            <person name="Cronk Q."/>
            <person name="Cunningham R."/>
            <person name="Davis J."/>
            <person name="Degroeve S."/>
            <person name="Dejardin A."/>
            <person name="Depamphilis C."/>
            <person name="Detter J."/>
            <person name="Dirks B."/>
            <person name="Dubchak I."/>
            <person name="Duplessis S."/>
            <person name="Ehlting J."/>
            <person name="Ellis B."/>
            <person name="Gendler K."/>
            <person name="Goodstein D."/>
            <person name="Gribskov M."/>
            <person name="Grimwood J."/>
            <person name="Groover A."/>
            <person name="Gunter L."/>
            <person name="Hamberger B."/>
            <person name="Heinze B."/>
            <person name="Helariutta Y."/>
            <person name="Henrissat B."/>
            <person name="Holligan D."/>
            <person name="Holt R."/>
            <person name="Huang W."/>
            <person name="Islam-Faridi N."/>
            <person name="Jones S."/>
            <person name="Jones-Rhoades M."/>
            <person name="Jorgensen R."/>
            <person name="Joshi C."/>
            <person name="Kangasjarvi J."/>
            <person name="Karlsson J."/>
            <person name="Kelleher C."/>
            <person name="Kirkpatrick R."/>
            <person name="Kirst M."/>
            <person name="Kohler A."/>
            <person name="Kalluri U."/>
            <person name="Larimer F."/>
            <person name="Leebens-Mack J."/>
            <person name="Leple J.C."/>
            <person name="Locascio P."/>
            <person name="Lou Y."/>
            <person name="Lucas S."/>
            <person name="Martin F."/>
            <person name="Montanini B."/>
            <person name="Napoli C."/>
            <person name="Nelson D.R."/>
            <person name="Nelson C."/>
            <person name="Nieminen K."/>
            <person name="Nilsson O."/>
            <person name="Pereda V."/>
            <person name="Peter G."/>
            <person name="Philippe R."/>
            <person name="Pilate G."/>
            <person name="Poliakov A."/>
            <person name="Razumovskaya J."/>
            <person name="Richardson P."/>
            <person name="Rinaldi C."/>
            <person name="Ritland K."/>
            <person name="Rouze P."/>
            <person name="Ryaboy D."/>
            <person name="Schmutz J."/>
            <person name="Schrader J."/>
            <person name="Segerman B."/>
            <person name="Shin H."/>
            <person name="Siddiqui A."/>
            <person name="Sterky F."/>
            <person name="Terry A."/>
            <person name="Tsai C.J."/>
            <person name="Uberbacher E."/>
            <person name="Unneberg P."/>
            <person name="Vahala J."/>
            <person name="Wall K."/>
            <person name="Wessler S."/>
            <person name="Yang G."/>
            <person name="Yin T."/>
            <person name="Douglas C."/>
            <person name="Marra M."/>
            <person name="Sandberg G."/>
            <person name="Van de Peer Y."/>
            <person name="Rokhsar D."/>
        </authorList>
    </citation>
    <scope>NUCLEOTIDE SEQUENCE [LARGE SCALE GENOMIC DNA]</scope>
    <source>
        <strain evidence="10">cv. Nisqually</strain>
    </source>
</reference>
<evidence type="ECO:0000313" key="9">
    <source>
        <dbReference type="EMBL" id="RQO94216.1"/>
    </source>
</evidence>
<comment type="similarity">
    <text evidence="2 7">Belongs to the Casparian strip membrane proteins (CASP) family.</text>
</comment>
<keyword evidence="4 7" id="KW-0812">Transmembrane</keyword>
<dbReference type="STRING" id="3694.A0A3N7FCT3"/>
<dbReference type="InterPro" id="IPR006702">
    <property type="entry name" value="CASP_dom"/>
</dbReference>
<keyword evidence="10" id="KW-1185">Reference proteome</keyword>
<evidence type="ECO:0000256" key="6">
    <source>
        <dbReference type="ARBA" id="ARBA00023136"/>
    </source>
</evidence>
<dbReference type="Pfam" id="PF04535">
    <property type="entry name" value="CASP_dom"/>
    <property type="match status" value="1"/>
</dbReference>
<keyword evidence="6 7" id="KW-0472">Membrane</keyword>
<keyword evidence="5 7" id="KW-1133">Transmembrane helix</keyword>
<dbReference type="SMR" id="A0A3N7FCT3"/>
<evidence type="ECO:0000259" key="8">
    <source>
        <dbReference type="Pfam" id="PF04535"/>
    </source>
</evidence>
<comment type="subunit">
    <text evidence="7">Homodimer and heterodimers.</text>
</comment>
<accession>A0A3N7FCT3</accession>
<sequence>MFFVSGICASYAFLAAVSTWIRCFVTKAWLFFVSDQIVAYLMVTSGTAVFEILYLAYNGDREVVWSEALSSYGKFCYRVKVQ</sequence>
<dbReference type="AlphaFoldDB" id="A0A3N7FCT3"/>
<comment type="subcellular location">
    <subcellularLocation>
        <location evidence="1 7">Cell membrane</location>
        <topology evidence="1 7">Multi-pass membrane protein</topology>
    </subcellularLocation>
</comment>
<dbReference type="Gramene" id="Potri.008G052451.1.v4.1">
    <property type="protein sequence ID" value="Potri.008G052451.1.v4.1"/>
    <property type="gene ID" value="Potri.008G052451.v4.1"/>
</dbReference>
<evidence type="ECO:0000256" key="1">
    <source>
        <dbReference type="ARBA" id="ARBA00004651"/>
    </source>
</evidence>
<evidence type="ECO:0000256" key="3">
    <source>
        <dbReference type="ARBA" id="ARBA00022475"/>
    </source>
</evidence>
<protein>
    <recommendedName>
        <fullName evidence="7">CASP-like protein</fullName>
    </recommendedName>
</protein>
<evidence type="ECO:0000256" key="7">
    <source>
        <dbReference type="RuleBase" id="RU361233"/>
    </source>
</evidence>
<evidence type="ECO:0000256" key="4">
    <source>
        <dbReference type="ARBA" id="ARBA00022692"/>
    </source>
</evidence>
<proteinExistence type="inferred from homology"/>
<dbReference type="GO" id="GO:0005886">
    <property type="term" value="C:plasma membrane"/>
    <property type="evidence" value="ECO:0007669"/>
    <property type="project" value="UniProtKB-SubCell"/>
</dbReference>
<evidence type="ECO:0000313" key="10">
    <source>
        <dbReference type="Proteomes" id="UP000006729"/>
    </source>
</evidence>
<evidence type="ECO:0000256" key="5">
    <source>
        <dbReference type="ARBA" id="ARBA00022989"/>
    </source>
</evidence>
<feature type="domain" description="Casparian strip membrane protein" evidence="8">
    <location>
        <begin position="2"/>
        <end position="80"/>
    </location>
</feature>